<dbReference type="Gene3D" id="2.60.120.1440">
    <property type="match status" value="1"/>
</dbReference>
<dbReference type="Pfam" id="PF16220">
    <property type="entry name" value="DUF4880"/>
    <property type="match status" value="1"/>
</dbReference>
<evidence type="ECO:0000259" key="3">
    <source>
        <dbReference type="Pfam" id="PF16220"/>
    </source>
</evidence>
<dbReference type="AlphaFoldDB" id="A0A494TI69"/>
<protein>
    <submittedName>
        <fullName evidence="4">DUF4880 domain-containing protein</fullName>
    </submittedName>
</protein>
<organism evidence="4 5">
    <name type="scientific">Sphingomonas paeninsulae</name>
    <dbReference type="NCBI Taxonomy" id="2319844"/>
    <lineage>
        <taxon>Bacteria</taxon>
        <taxon>Pseudomonadati</taxon>
        <taxon>Pseudomonadota</taxon>
        <taxon>Alphaproteobacteria</taxon>
        <taxon>Sphingomonadales</taxon>
        <taxon>Sphingomonadaceae</taxon>
        <taxon>Sphingomonas</taxon>
    </lineage>
</organism>
<gene>
    <name evidence="4" type="ORF">D3Y57_01845</name>
</gene>
<dbReference type="InterPro" id="IPR006860">
    <property type="entry name" value="FecR"/>
</dbReference>
<dbReference type="GO" id="GO:0016989">
    <property type="term" value="F:sigma factor antagonist activity"/>
    <property type="evidence" value="ECO:0007669"/>
    <property type="project" value="TreeGrafter"/>
</dbReference>
<evidence type="ECO:0000259" key="2">
    <source>
        <dbReference type="Pfam" id="PF04773"/>
    </source>
</evidence>
<dbReference type="Pfam" id="PF04773">
    <property type="entry name" value="FecR"/>
    <property type="match status" value="1"/>
</dbReference>
<evidence type="ECO:0000256" key="1">
    <source>
        <dbReference type="SAM" id="Phobius"/>
    </source>
</evidence>
<keyword evidence="1" id="KW-0472">Membrane</keyword>
<evidence type="ECO:0000313" key="4">
    <source>
        <dbReference type="EMBL" id="AYJ84845.1"/>
    </source>
</evidence>
<dbReference type="PANTHER" id="PTHR30273">
    <property type="entry name" value="PERIPLASMIC SIGNAL SENSOR AND SIGMA FACTOR ACTIVATOR FECR-RELATED"/>
    <property type="match status" value="1"/>
</dbReference>
<keyword evidence="1" id="KW-1133">Transmembrane helix</keyword>
<dbReference type="RefSeq" id="WP_121150828.1">
    <property type="nucleotide sequence ID" value="NZ_CP032828.1"/>
</dbReference>
<dbReference type="Proteomes" id="UP000276254">
    <property type="component" value="Plasmid unnamed1"/>
</dbReference>
<dbReference type="OrthoDB" id="7492241at2"/>
<dbReference type="EMBL" id="CP032828">
    <property type="protein sequence ID" value="AYJ84845.1"/>
    <property type="molecule type" value="Genomic_DNA"/>
</dbReference>
<dbReference type="PANTHER" id="PTHR30273:SF2">
    <property type="entry name" value="PROTEIN FECR"/>
    <property type="match status" value="1"/>
</dbReference>
<keyword evidence="5" id="KW-1185">Reference proteome</keyword>
<geneLocation type="plasmid" evidence="4">
    <name>unnamed1</name>
</geneLocation>
<dbReference type="PIRSF" id="PIRSF018266">
    <property type="entry name" value="FecR"/>
    <property type="match status" value="1"/>
</dbReference>
<dbReference type="InterPro" id="IPR012373">
    <property type="entry name" value="Ferrdict_sens_TM"/>
</dbReference>
<reference evidence="4 5" key="1">
    <citation type="submission" date="2018-09" db="EMBL/GenBank/DDBJ databases">
        <title>Sphingomonas peninsula sp. nov., isolated from fildes peninsula, Antarctic soil.</title>
        <authorList>
            <person name="Yingchao G."/>
        </authorList>
    </citation>
    <scope>NUCLEOTIDE SEQUENCE [LARGE SCALE GENOMIC DNA]</scope>
    <source>
        <strain evidence="4 5">YZ-8</strain>
        <plasmid evidence="4 5">unnamed1</plasmid>
    </source>
</reference>
<feature type="transmembrane region" description="Helical" evidence="1">
    <location>
        <begin position="83"/>
        <end position="103"/>
    </location>
</feature>
<name>A0A494TI69_SPHPE</name>
<dbReference type="KEGG" id="spha:D3Y57_01845"/>
<evidence type="ECO:0000313" key="5">
    <source>
        <dbReference type="Proteomes" id="UP000276254"/>
    </source>
</evidence>
<dbReference type="InterPro" id="IPR032623">
    <property type="entry name" value="FecR_N"/>
</dbReference>
<keyword evidence="1" id="KW-0812">Transmembrane</keyword>
<sequence length="329" mass="35725">MFGLGDRRARIAARWVARMANESAAFDRAAFERWRTDSPANARAFDEARTSWGLDLPVAATRYAYDRDEATHRGRSAHWPIRAAFAALVIALIGGIGMGWSGFGPIRRPAQTTNQVSQIATAPNEVRRFRLHDGSMVLLGAGSVLQIAIAPNMRSLTLRRGHARFDVAHDPNRPFQVHAGNGIVTAHGTIFDVRLLPQGVRVVLLRGAIDVERTLAARPTGDVRRLMPGQSLMVPVAGTLGPVQTAGRGDTRTVAMVSFDRTPLARAIALFNARNRVQIAFDGSRVQAPLVTGGFNITNPQGFADMLASMFDLALTYRSDGAILLTKKP</sequence>
<keyword evidence="4" id="KW-0614">Plasmid</keyword>
<accession>A0A494TI69</accession>
<feature type="domain" description="FecR protein" evidence="2">
    <location>
        <begin position="118"/>
        <end position="209"/>
    </location>
</feature>
<proteinExistence type="predicted"/>
<feature type="domain" description="FecR N-terminal" evidence="3">
    <location>
        <begin position="12"/>
        <end position="49"/>
    </location>
</feature>